<dbReference type="HOGENOM" id="CLU_2739977_0_0_1"/>
<evidence type="ECO:0000313" key="1">
    <source>
        <dbReference type="EMBL" id="EJF58758.1"/>
    </source>
</evidence>
<reference evidence="1 2" key="1">
    <citation type="journal article" date="2012" name="Science">
        <title>The Paleozoic origin of enzymatic lignin decomposition reconstructed from 31 fungal genomes.</title>
        <authorList>
            <person name="Floudas D."/>
            <person name="Binder M."/>
            <person name="Riley R."/>
            <person name="Barry K."/>
            <person name="Blanchette R.A."/>
            <person name="Henrissat B."/>
            <person name="Martinez A.T."/>
            <person name="Otillar R."/>
            <person name="Spatafora J.W."/>
            <person name="Yadav J.S."/>
            <person name="Aerts A."/>
            <person name="Benoit I."/>
            <person name="Boyd A."/>
            <person name="Carlson A."/>
            <person name="Copeland A."/>
            <person name="Coutinho P.M."/>
            <person name="de Vries R.P."/>
            <person name="Ferreira P."/>
            <person name="Findley K."/>
            <person name="Foster B."/>
            <person name="Gaskell J."/>
            <person name="Glotzer D."/>
            <person name="Gorecki P."/>
            <person name="Heitman J."/>
            <person name="Hesse C."/>
            <person name="Hori C."/>
            <person name="Igarashi K."/>
            <person name="Jurgens J.A."/>
            <person name="Kallen N."/>
            <person name="Kersten P."/>
            <person name="Kohler A."/>
            <person name="Kuees U."/>
            <person name="Kumar T.K.A."/>
            <person name="Kuo A."/>
            <person name="LaButti K."/>
            <person name="Larrondo L.F."/>
            <person name="Lindquist E."/>
            <person name="Ling A."/>
            <person name="Lombard V."/>
            <person name="Lucas S."/>
            <person name="Lundell T."/>
            <person name="Martin R."/>
            <person name="McLaughlin D.J."/>
            <person name="Morgenstern I."/>
            <person name="Morin E."/>
            <person name="Murat C."/>
            <person name="Nagy L.G."/>
            <person name="Nolan M."/>
            <person name="Ohm R.A."/>
            <person name="Patyshakuliyeva A."/>
            <person name="Rokas A."/>
            <person name="Ruiz-Duenas F.J."/>
            <person name="Sabat G."/>
            <person name="Salamov A."/>
            <person name="Samejima M."/>
            <person name="Schmutz J."/>
            <person name="Slot J.C."/>
            <person name="St John F."/>
            <person name="Stenlid J."/>
            <person name="Sun H."/>
            <person name="Sun S."/>
            <person name="Syed K."/>
            <person name="Tsang A."/>
            <person name="Wiebenga A."/>
            <person name="Young D."/>
            <person name="Pisabarro A."/>
            <person name="Eastwood D.C."/>
            <person name="Martin F."/>
            <person name="Cullen D."/>
            <person name="Grigoriev I.V."/>
            <person name="Hibbett D.S."/>
        </authorList>
    </citation>
    <scope>NUCLEOTIDE SEQUENCE [LARGE SCALE GENOMIC DNA]</scope>
    <source>
        <strain evidence="1 2">LYAD-421 SS1</strain>
    </source>
</reference>
<protein>
    <submittedName>
        <fullName evidence="1">Uncharacterized protein</fullName>
    </submittedName>
</protein>
<dbReference type="RefSeq" id="XP_007368591.1">
    <property type="nucleotide sequence ID" value="XM_007368529.1"/>
</dbReference>
<dbReference type="AlphaFoldDB" id="R7SS44"/>
<gene>
    <name evidence="1" type="ORF">DICSQDRAFT_148954</name>
</gene>
<proteinExistence type="predicted"/>
<dbReference type="EMBL" id="JH719432">
    <property type="protein sequence ID" value="EJF58758.1"/>
    <property type="molecule type" value="Genomic_DNA"/>
</dbReference>
<accession>R7SS44</accession>
<organism evidence="1 2">
    <name type="scientific">Dichomitus squalens (strain LYAD-421)</name>
    <name type="common">Western red white-rot fungus</name>
    <dbReference type="NCBI Taxonomy" id="732165"/>
    <lineage>
        <taxon>Eukaryota</taxon>
        <taxon>Fungi</taxon>
        <taxon>Dikarya</taxon>
        <taxon>Basidiomycota</taxon>
        <taxon>Agaricomycotina</taxon>
        <taxon>Agaricomycetes</taxon>
        <taxon>Polyporales</taxon>
        <taxon>Polyporaceae</taxon>
        <taxon>Dichomitus</taxon>
    </lineage>
</organism>
<name>R7SS44_DICSQ</name>
<dbReference type="KEGG" id="dsq:DICSQDRAFT_148954"/>
<sequence length="71" mass="7892">MVMIETKALVTFFNTGLYSQQVRGIAFDASDLSHIYAFRQSSPVSQARYRVSHRVPPNAMKTGTLAPMNVS</sequence>
<dbReference type="GeneID" id="18836794"/>
<dbReference type="Proteomes" id="UP000053319">
    <property type="component" value="Unassembled WGS sequence"/>
</dbReference>
<evidence type="ECO:0000313" key="2">
    <source>
        <dbReference type="Proteomes" id="UP000053319"/>
    </source>
</evidence>